<dbReference type="EMBL" id="MCGN01000002">
    <property type="protein sequence ID" value="ORZ01650.1"/>
    <property type="molecule type" value="Genomic_DNA"/>
</dbReference>
<comment type="caution">
    <text evidence="2">The sequence shown here is derived from an EMBL/GenBank/DDBJ whole genome shotgun (WGS) entry which is preliminary data.</text>
</comment>
<gene>
    <name evidence="2" type="ORF">BCR43DRAFT_187350</name>
</gene>
<organism evidence="2 3">
    <name type="scientific">Syncephalastrum racemosum</name>
    <name type="common">Filamentous fungus</name>
    <dbReference type="NCBI Taxonomy" id="13706"/>
    <lineage>
        <taxon>Eukaryota</taxon>
        <taxon>Fungi</taxon>
        <taxon>Fungi incertae sedis</taxon>
        <taxon>Mucoromycota</taxon>
        <taxon>Mucoromycotina</taxon>
        <taxon>Mucoromycetes</taxon>
        <taxon>Mucorales</taxon>
        <taxon>Syncephalastraceae</taxon>
        <taxon>Syncephalastrum</taxon>
    </lineage>
</organism>
<dbReference type="AlphaFoldDB" id="A0A1X2HQJ5"/>
<keyword evidence="3" id="KW-1185">Reference proteome</keyword>
<feature type="region of interest" description="Disordered" evidence="1">
    <location>
        <begin position="80"/>
        <end position="109"/>
    </location>
</feature>
<dbReference type="STRING" id="13706.A0A1X2HQJ5"/>
<proteinExistence type="predicted"/>
<dbReference type="InParanoid" id="A0A1X2HQJ5"/>
<dbReference type="OMA" id="QDMALIC"/>
<reference evidence="2 3" key="1">
    <citation type="submission" date="2016-07" db="EMBL/GenBank/DDBJ databases">
        <title>Pervasive Adenine N6-methylation of Active Genes in Fungi.</title>
        <authorList>
            <consortium name="DOE Joint Genome Institute"/>
            <person name="Mondo S.J."/>
            <person name="Dannebaum R.O."/>
            <person name="Kuo R.C."/>
            <person name="Labutti K."/>
            <person name="Haridas S."/>
            <person name="Kuo A."/>
            <person name="Salamov A."/>
            <person name="Ahrendt S.R."/>
            <person name="Lipzen A."/>
            <person name="Sullivan W."/>
            <person name="Andreopoulos W.B."/>
            <person name="Clum A."/>
            <person name="Lindquist E."/>
            <person name="Daum C."/>
            <person name="Ramamoorthy G.K."/>
            <person name="Gryganskyi A."/>
            <person name="Culley D."/>
            <person name="Magnuson J.K."/>
            <person name="James T.Y."/>
            <person name="O'Malley M.A."/>
            <person name="Stajich J.E."/>
            <person name="Spatafora J.W."/>
            <person name="Visel A."/>
            <person name="Grigoriev I.V."/>
        </authorList>
    </citation>
    <scope>NUCLEOTIDE SEQUENCE [LARGE SCALE GENOMIC DNA]</scope>
    <source>
        <strain evidence="2 3">NRRL 2496</strain>
    </source>
</reference>
<dbReference type="OrthoDB" id="2013972at2759"/>
<evidence type="ECO:0000313" key="3">
    <source>
        <dbReference type="Proteomes" id="UP000242180"/>
    </source>
</evidence>
<dbReference type="Proteomes" id="UP000242180">
    <property type="component" value="Unassembled WGS sequence"/>
</dbReference>
<evidence type="ECO:0000313" key="2">
    <source>
        <dbReference type="EMBL" id="ORZ01650.1"/>
    </source>
</evidence>
<sequence>MGNILSNKSANEIEGDHSCPTWLHFGSHNEQIPKHLRPIRASRKMQKKYEQERMARSEPTKVIHDGDQKERMQRIMHLARFGGDTNEEQQEKKSNKSSEPVNCPTEGALAGPGPKGAFRWYRGRRYTQLTDKLYPLPNDQTEQDRLRVLHYIFRWAFESMVLAPVERDLLKGIHVLCVG</sequence>
<accession>A0A1X2HQJ5</accession>
<name>A0A1X2HQJ5_SYNRA</name>
<evidence type="ECO:0000256" key="1">
    <source>
        <dbReference type="SAM" id="MobiDB-lite"/>
    </source>
</evidence>
<protein>
    <submittedName>
        <fullName evidence="2">Uncharacterized protein</fullName>
    </submittedName>
</protein>